<dbReference type="Pfam" id="PF08623">
    <property type="entry name" value="TIP120"/>
    <property type="match status" value="1"/>
</dbReference>
<evidence type="ECO:0000313" key="8">
    <source>
        <dbReference type="EMBL" id="KAG2189110.1"/>
    </source>
</evidence>
<evidence type="ECO:0000256" key="5">
    <source>
        <dbReference type="SAM" id="MobiDB-lite"/>
    </source>
</evidence>
<reference evidence="8" key="1">
    <citation type="submission" date="2020-12" db="EMBL/GenBank/DDBJ databases">
        <title>Metabolic potential, ecology and presence of endohyphal bacteria is reflected in genomic diversity of Mucoromycotina.</title>
        <authorList>
            <person name="Muszewska A."/>
            <person name="Okrasinska A."/>
            <person name="Steczkiewicz K."/>
            <person name="Drgas O."/>
            <person name="Orlowska M."/>
            <person name="Perlinska-Lenart U."/>
            <person name="Aleksandrzak-Piekarczyk T."/>
            <person name="Szatraj K."/>
            <person name="Zielenkiewicz U."/>
            <person name="Pilsyk S."/>
            <person name="Malc E."/>
            <person name="Mieczkowski P."/>
            <person name="Kruszewska J.S."/>
            <person name="Biernat P."/>
            <person name="Pawlowska J."/>
        </authorList>
    </citation>
    <scope>NUCLEOTIDE SEQUENCE</scope>
    <source>
        <strain evidence="8">WA0000051536</strain>
    </source>
</reference>
<feature type="compositionally biased region" description="Acidic residues" evidence="5">
    <location>
        <begin position="347"/>
        <end position="380"/>
    </location>
</feature>
<evidence type="ECO:0000256" key="2">
    <source>
        <dbReference type="ARBA" id="ARBA00022737"/>
    </source>
</evidence>
<dbReference type="GO" id="GO:0010265">
    <property type="term" value="P:SCF complex assembly"/>
    <property type="evidence" value="ECO:0007669"/>
    <property type="project" value="InterPro"/>
</dbReference>
<dbReference type="SUPFAM" id="SSF48371">
    <property type="entry name" value="ARM repeat"/>
    <property type="match status" value="1"/>
</dbReference>
<feature type="domain" description="Maestro/Maestro-like HEAT-repeats" evidence="7">
    <location>
        <begin position="129"/>
        <end position="244"/>
    </location>
</feature>
<keyword evidence="2" id="KW-0677">Repeat</keyword>
<keyword evidence="9" id="KW-1185">Reference proteome</keyword>
<keyword evidence="4" id="KW-0175">Coiled coil</keyword>
<evidence type="ECO:0000313" key="9">
    <source>
        <dbReference type="Proteomes" id="UP000612746"/>
    </source>
</evidence>
<evidence type="ECO:0008006" key="10">
    <source>
        <dbReference type="Google" id="ProtNLM"/>
    </source>
</evidence>
<dbReference type="Proteomes" id="UP000612746">
    <property type="component" value="Unassembled WGS sequence"/>
</dbReference>
<evidence type="ECO:0000259" key="6">
    <source>
        <dbReference type="Pfam" id="PF08623"/>
    </source>
</evidence>
<accession>A0A8H7UMX9</accession>
<dbReference type="OrthoDB" id="6260732at2759"/>
<dbReference type="InterPro" id="IPR016024">
    <property type="entry name" value="ARM-type_fold"/>
</dbReference>
<dbReference type="PANTHER" id="PTHR12696">
    <property type="entry name" value="TIP120"/>
    <property type="match status" value="1"/>
</dbReference>
<evidence type="ECO:0000256" key="1">
    <source>
        <dbReference type="ARBA" id="ARBA00007657"/>
    </source>
</evidence>
<evidence type="ECO:0000256" key="4">
    <source>
        <dbReference type="SAM" id="Coils"/>
    </source>
</evidence>
<gene>
    <name evidence="8" type="ORF">INT44_004252</name>
</gene>
<dbReference type="Pfam" id="PF23227">
    <property type="entry name" value="HEAT_MROH2B_C"/>
    <property type="match status" value="1"/>
</dbReference>
<comment type="caution">
    <text evidence="8">The sequence shown here is derived from an EMBL/GenBank/DDBJ whole genome shotgun (WGS) entry which is preliminary data.</text>
</comment>
<evidence type="ECO:0000256" key="3">
    <source>
        <dbReference type="ARBA" id="ARBA00022786"/>
    </source>
</evidence>
<dbReference type="Pfam" id="PF25782">
    <property type="entry name" value="TPR_CAND1"/>
    <property type="match status" value="1"/>
</dbReference>
<organism evidence="8 9">
    <name type="scientific">Umbelopsis vinacea</name>
    <dbReference type="NCBI Taxonomy" id="44442"/>
    <lineage>
        <taxon>Eukaryota</taxon>
        <taxon>Fungi</taxon>
        <taxon>Fungi incertae sedis</taxon>
        <taxon>Mucoromycota</taxon>
        <taxon>Mucoromycotina</taxon>
        <taxon>Umbelopsidomycetes</taxon>
        <taxon>Umbelopsidales</taxon>
        <taxon>Umbelopsidaceae</taxon>
        <taxon>Umbelopsis</taxon>
    </lineage>
</organism>
<dbReference type="InterPro" id="IPR039852">
    <property type="entry name" value="CAND1/CAND2"/>
</dbReference>
<evidence type="ECO:0000259" key="7">
    <source>
        <dbReference type="Pfam" id="PF23227"/>
    </source>
</evidence>
<feature type="region of interest" description="Disordered" evidence="5">
    <location>
        <begin position="345"/>
        <end position="380"/>
    </location>
</feature>
<sequence>MPELASPVTGAYAFADVVAFRPSGVANIQRSTMSTTSAYMVASLLEKMSNSDTDFRYMALNDLTNELQKENFSLEDSTEQKVLRAVLKLLEDKNGEVQNLAVKCLGPLVRRIKEAQVLEVIDQLSNFAAQQKNDELRGIASIGLKTVIVEITPNRASNVCKRIIPRLLQQLENSGGSYEVYMDSLDTLSELLSRFGTLIPSEQQLQIQKVLLPLLSHSRPAVRKRATVTIGHLVAHISEQQFESLVEFLLEKFNQNQDSSDRLRTLVQTTGVLSRYSASRLGAHIPQFLPIIITHASSEDADDELREICFQSLESFVIRCPTEITPFVDQISGLALTYLKYDPNYAADEDESEDEEMKDDEDDEDEEEDDEIEDYSDDDDDVSWKVRRSASKVLAALIETRHDMLSQLYQTVAPALISRFKEREESVRVDILQTFIVLLRQTSFYGGDNVGIPKEKDIFDFDISSERIDVFSARAASANPNIAMMETEEGPKQLLRTLVPSLSKALARQLGSKSTQTRQTGFLLLKELVTVLRGGLDDYFEPLVPAIKSSLTATVSPDSHHIGTNSNLKIETLSFLRNYFRTHSAESVHPYLDRLCPAVIQAVSDKFYKIVSEAFLVCIELVGVLRPVQSDPTSASGYKLSPVKAEFQQYIDEIYNITTRVLSTSDADQEVKERAIMCLGVLLSHAGDQLQDQKAALQMLLDRLRNEITRLISVRTLTIVARSPVVDEEELQNAALTSVDQVAVLLRKSNRVLRVASLYCLETLTRRFGQSFSQQSVQTILAELKPLISDADLHLLPLALSNAVVILETNPQSVESIKAEILPAVFQLVQSPLIQGSALTSLLKLFAAIGKASPSDYDSLIQRLINPVLTVNMQGVAAGGVAAVSNKHASSTISQCVAVLATNTDEQNREKTINEFENFVKNPSTNDSVKYLSLLTLGEIGRKADLSSRPDIYNTVLDLFGAQSEEVKSAAAFALGNISIGNVAQYIPRIVAEITEQPKKKYLLLHALKEIITRYTHQEGGAGLASESEKIWLLLFENCESEGEEGTRNVVAECLGKLTLTDPYKFLPDLKNRLNSPSAHIRGTVVTAIKYTFIDQAQHYDELLNPIIVEFLSLIKDEDLNVRRLSLSTLNSAAHNKPYLIRNVLNTLLPLLYQETMVKNELIHLVEMGPFKHKVDDGLEIRKSAFECMYTLLETCLDKVDVYAFLDRVRAGLEDQHEIKVLAHLMIIRLAHVAPTAVDQNANRTLWHPEIDDMIGPLKATIDFKVKGNAVKQEVEKNQELVRSALRAVAALSKLADTSPSARFVQFENEIKNGPYAEEYNNIWNDNDIKESRGDLMDLS</sequence>
<dbReference type="InterPro" id="IPR011989">
    <property type="entry name" value="ARM-like"/>
</dbReference>
<proteinExistence type="inferred from homology"/>
<dbReference type="Gene3D" id="1.25.10.10">
    <property type="entry name" value="Leucine-rich Repeat Variant"/>
    <property type="match status" value="1"/>
</dbReference>
<feature type="domain" description="TATA-binding protein interacting (TIP20)" evidence="6">
    <location>
        <begin position="1140"/>
        <end position="1312"/>
    </location>
</feature>
<feature type="coiled-coil region" evidence="4">
    <location>
        <begin position="687"/>
        <end position="714"/>
    </location>
</feature>
<dbReference type="InterPro" id="IPR055406">
    <property type="entry name" value="HEAT_Maestro"/>
</dbReference>
<dbReference type="EMBL" id="JAEPRA010000001">
    <property type="protein sequence ID" value="KAG2189110.1"/>
    <property type="molecule type" value="Genomic_DNA"/>
</dbReference>
<keyword evidence="3" id="KW-0833">Ubl conjugation pathway</keyword>
<comment type="similarity">
    <text evidence="1">Belongs to the CAND family.</text>
</comment>
<name>A0A8H7UMX9_9FUNG</name>
<dbReference type="InterPro" id="IPR013932">
    <property type="entry name" value="TATA-bd_TIP120"/>
</dbReference>
<protein>
    <recommendedName>
        <fullName evidence="10">TATA-binding protein interacting (TIP20) domain-containing protein</fullName>
    </recommendedName>
</protein>